<dbReference type="SUPFAM" id="SSF54593">
    <property type="entry name" value="Glyoxalase/Bleomycin resistance protein/Dihydroxybiphenyl dioxygenase"/>
    <property type="match status" value="1"/>
</dbReference>
<protein>
    <submittedName>
        <fullName evidence="1">Uncharacterized protein</fullName>
    </submittedName>
</protein>
<evidence type="ECO:0000313" key="2">
    <source>
        <dbReference type="Proteomes" id="UP000290365"/>
    </source>
</evidence>
<dbReference type="InterPro" id="IPR029068">
    <property type="entry name" value="Glyas_Bleomycin-R_OHBP_Dase"/>
</dbReference>
<dbReference type="OrthoDB" id="8819506at2"/>
<organism evidence="1 2">
    <name type="scientific">Ktedonosporobacter rubrisoli</name>
    <dbReference type="NCBI Taxonomy" id="2509675"/>
    <lineage>
        <taxon>Bacteria</taxon>
        <taxon>Bacillati</taxon>
        <taxon>Chloroflexota</taxon>
        <taxon>Ktedonobacteria</taxon>
        <taxon>Ktedonobacterales</taxon>
        <taxon>Ktedonosporobacteraceae</taxon>
        <taxon>Ktedonosporobacter</taxon>
    </lineage>
</organism>
<name>A0A4P6JZZ0_KTERU</name>
<sequence length="296" mass="32891">MQTSSPALISCIDHIMLRANDDLYDQVFSLFTDTFQLPISWPIHNEYPPFKSGGIVAGSISMEIFRSGAQPLYPSQAQLYGIALEATPLPECVQELTRRGIPHFPPYAIPQGYFCSRGEFYTLIYLGDLLGSDLSQFFFADQLGLGAIDNLMFDRAFSHGMVFVCEYNQTFYQIQQERQKKKAILQEKHGGPLGLEDVKTLTIGATDLQKAQAQWQRLLAPGGSSQEGEVQFAEGPGIRLVPHKRDEILAMTWKVASLEQANAFLQTRGMLGTTTANQITIAPETTFGLTITLVEQ</sequence>
<dbReference type="AlphaFoldDB" id="A0A4P6JZZ0"/>
<dbReference type="RefSeq" id="WP_129892155.1">
    <property type="nucleotide sequence ID" value="NZ_CP035758.1"/>
</dbReference>
<dbReference type="Proteomes" id="UP000290365">
    <property type="component" value="Chromosome"/>
</dbReference>
<keyword evidence="2" id="KW-1185">Reference proteome</keyword>
<proteinExistence type="predicted"/>
<dbReference type="KEGG" id="kbs:EPA93_36030"/>
<evidence type="ECO:0000313" key="1">
    <source>
        <dbReference type="EMBL" id="QBD81093.1"/>
    </source>
</evidence>
<dbReference type="EMBL" id="CP035758">
    <property type="protein sequence ID" value="QBD81093.1"/>
    <property type="molecule type" value="Genomic_DNA"/>
</dbReference>
<accession>A0A4P6JZZ0</accession>
<gene>
    <name evidence="1" type="ORF">EPA93_36030</name>
</gene>
<reference evidence="1 2" key="1">
    <citation type="submission" date="2019-01" db="EMBL/GenBank/DDBJ databases">
        <title>Ktedonosporobacter rubrisoli SCAWS-G2.</title>
        <authorList>
            <person name="Huang Y."/>
            <person name="Yan B."/>
        </authorList>
    </citation>
    <scope>NUCLEOTIDE SEQUENCE [LARGE SCALE GENOMIC DNA]</scope>
    <source>
        <strain evidence="1 2">SCAWS-G2</strain>
    </source>
</reference>